<dbReference type="PANTHER" id="PTHR10314">
    <property type="entry name" value="CYSTATHIONINE BETA-SYNTHASE"/>
    <property type="match status" value="1"/>
</dbReference>
<evidence type="ECO:0000313" key="5">
    <source>
        <dbReference type="Proteomes" id="UP000182652"/>
    </source>
</evidence>
<evidence type="ECO:0000313" key="4">
    <source>
        <dbReference type="EMBL" id="SEC02485.1"/>
    </source>
</evidence>
<dbReference type="EMBL" id="FNSN01000003">
    <property type="protein sequence ID" value="SEC02485.1"/>
    <property type="molecule type" value="Genomic_DNA"/>
</dbReference>
<dbReference type="STRING" id="156980.SAMN04489745_1873"/>
<gene>
    <name evidence="4" type="ORF">SAMN04489745_1873</name>
</gene>
<accession>A0A1H4P596</accession>
<evidence type="ECO:0000259" key="3">
    <source>
        <dbReference type="Pfam" id="PF00291"/>
    </source>
</evidence>
<name>A0A1H4P596_9MICC</name>
<evidence type="ECO:0000256" key="2">
    <source>
        <dbReference type="ARBA" id="ARBA00022898"/>
    </source>
</evidence>
<keyword evidence="5" id="KW-1185">Reference proteome</keyword>
<dbReference type="InterPro" id="IPR001926">
    <property type="entry name" value="TrpB-like_PALP"/>
</dbReference>
<dbReference type="InterPro" id="IPR050214">
    <property type="entry name" value="Cys_Synth/Cystath_Beta-Synth"/>
</dbReference>
<dbReference type="Proteomes" id="UP000182652">
    <property type="component" value="Unassembled WGS sequence"/>
</dbReference>
<dbReference type="SUPFAM" id="SSF53686">
    <property type="entry name" value="Tryptophan synthase beta subunit-like PLP-dependent enzymes"/>
    <property type="match status" value="1"/>
</dbReference>
<dbReference type="Pfam" id="PF00291">
    <property type="entry name" value="PALP"/>
    <property type="match status" value="1"/>
</dbReference>
<protein>
    <submittedName>
        <fullName evidence="4">Cysteine synthase A</fullName>
    </submittedName>
</protein>
<dbReference type="Gene3D" id="3.40.50.1100">
    <property type="match status" value="2"/>
</dbReference>
<dbReference type="GO" id="GO:1901605">
    <property type="term" value="P:alpha-amino acid metabolic process"/>
    <property type="evidence" value="ECO:0007669"/>
    <property type="project" value="UniProtKB-ARBA"/>
</dbReference>
<sequence length="338" mass="37088">MLTHPADFLSKPVLLTVRPGFHVLRFESMKVASAVTTVRTLLNEGRIDRGSILVDSSSGIYAVALAMAAHKFGLRCKIFASTTVDAVTQAQLKSLGAEVESVPPSASLKLDQGERVRRVQAYIEATPDAYWMRQYHDPLHYDGYAEIASELTFPERPEIVHLVGSVGSGASTKGISNGLKSNHDVVVHGIQPFGSVTFSSEHVEDPDMIIAGIGSAIHFDNVERDLYRSIDWLSFGVAATATATMYQEIGLFAGLSSGCAYLVADKMIHRNLAEGESVVMIAPDTGHRYAQALLPYISQPVMHYDELAPIFVRSRDDLALPWSRLDRAELPLKDWNEF</sequence>
<proteinExistence type="predicted"/>
<comment type="cofactor">
    <cofactor evidence="1">
        <name>pyridoxal 5'-phosphate</name>
        <dbReference type="ChEBI" id="CHEBI:597326"/>
    </cofactor>
</comment>
<feature type="domain" description="Tryptophan synthase beta chain-like PALP" evidence="3">
    <location>
        <begin position="27"/>
        <end position="284"/>
    </location>
</feature>
<organism evidence="4 5">
    <name type="scientific">Arthrobacter woluwensis</name>
    <dbReference type="NCBI Taxonomy" id="156980"/>
    <lineage>
        <taxon>Bacteria</taxon>
        <taxon>Bacillati</taxon>
        <taxon>Actinomycetota</taxon>
        <taxon>Actinomycetes</taxon>
        <taxon>Micrococcales</taxon>
        <taxon>Micrococcaceae</taxon>
        <taxon>Arthrobacter</taxon>
    </lineage>
</organism>
<keyword evidence="2" id="KW-0663">Pyridoxal phosphate</keyword>
<reference evidence="4 5" key="1">
    <citation type="submission" date="2016-10" db="EMBL/GenBank/DDBJ databases">
        <authorList>
            <person name="de Groot N.N."/>
        </authorList>
    </citation>
    <scope>NUCLEOTIDE SEQUENCE [LARGE SCALE GENOMIC DNA]</scope>
    <source>
        <strain evidence="4 5">DSM 10495</strain>
    </source>
</reference>
<dbReference type="InterPro" id="IPR036052">
    <property type="entry name" value="TrpB-like_PALP_sf"/>
</dbReference>
<dbReference type="AlphaFoldDB" id="A0A1H4P596"/>
<evidence type="ECO:0000256" key="1">
    <source>
        <dbReference type="ARBA" id="ARBA00001933"/>
    </source>
</evidence>